<sequence length="173" mass="19622">MSSDVADQPDPRRHLGVSNSAFYPLRICQAGLHRAPEDLHIRLRQLILKLIPQHRSHGAAPRIPPTVPAYQHQHVAHVAHAQEQALVGFLARQPVAVDRGQPVVRRVQLLGEQEAFRQGLHTVKGHARQEGHVFEARDEVRRRALDICPGRYGARERRVEDRDVVERLPPISH</sequence>
<dbReference type="Proteomes" id="UP000236621">
    <property type="component" value="Unassembled WGS sequence"/>
</dbReference>
<accession>A0A2K3QJN0</accession>
<protein>
    <submittedName>
        <fullName evidence="1">Uncharacterized protein</fullName>
    </submittedName>
</protein>
<evidence type="ECO:0000313" key="2">
    <source>
        <dbReference type="Proteomes" id="UP000236621"/>
    </source>
</evidence>
<comment type="caution">
    <text evidence="1">The sequence shown here is derived from an EMBL/GenBank/DDBJ whole genome shotgun (WGS) entry which is preliminary data.</text>
</comment>
<proteinExistence type="predicted"/>
<name>A0A2K3QJN0_9HYPO</name>
<organism evidence="1 2">
    <name type="scientific">Tolypocladium capitatum</name>
    <dbReference type="NCBI Taxonomy" id="45235"/>
    <lineage>
        <taxon>Eukaryota</taxon>
        <taxon>Fungi</taxon>
        <taxon>Dikarya</taxon>
        <taxon>Ascomycota</taxon>
        <taxon>Pezizomycotina</taxon>
        <taxon>Sordariomycetes</taxon>
        <taxon>Hypocreomycetidae</taxon>
        <taxon>Hypocreales</taxon>
        <taxon>Ophiocordycipitaceae</taxon>
        <taxon>Tolypocladium</taxon>
    </lineage>
</organism>
<evidence type="ECO:0000313" key="1">
    <source>
        <dbReference type="EMBL" id="PNY27744.1"/>
    </source>
</evidence>
<keyword evidence="2" id="KW-1185">Reference proteome</keyword>
<dbReference type="AlphaFoldDB" id="A0A2K3QJN0"/>
<gene>
    <name evidence="1" type="ORF">TCAP_02347</name>
</gene>
<dbReference type="EMBL" id="NRSZ01000353">
    <property type="protein sequence ID" value="PNY27744.1"/>
    <property type="molecule type" value="Genomic_DNA"/>
</dbReference>
<reference evidence="1 2" key="1">
    <citation type="submission" date="2017-08" db="EMBL/GenBank/DDBJ databases">
        <title>Harnessing the power of phylogenomics to disentangle the directionality and signatures of interkingdom host jumping in the parasitic fungal genus Tolypocladium.</title>
        <authorList>
            <person name="Quandt C.A."/>
            <person name="Patterson W."/>
            <person name="Spatafora J.W."/>
        </authorList>
    </citation>
    <scope>NUCLEOTIDE SEQUENCE [LARGE SCALE GENOMIC DNA]</scope>
    <source>
        <strain evidence="1 2">CBS 113982</strain>
    </source>
</reference>